<dbReference type="InterPro" id="IPR002481">
    <property type="entry name" value="FUR"/>
</dbReference>
<dbReference type="InterPro" id="IPR043135">
    <property type="entry name" value="Fur_C"/>
</dbReference>
<evidence type="ECO:0000256" key="2">
    <source>
        <dbReference type="ARBA" id="ARBA00022491"/>
    </source>
</evidence>
<dbReference type="EMBL" id="JBDLBQ010000001">
    <property type="protein sequence ID" value="MFN2101376.1"/>
    <property type="molecule type" value="Genomic_DNA"/>
</dbReference>
<dbReference type="Pfam" id="PF01475">
    <property type="entry name" value="FUR"/>
    <property type="match status" value="1"/>
</dbReference>
<evidence type="ECO:0000313" key="7">
    <source>
        <dbReference type="EMBL" id="MFN2101376.1"/>
    </source>
</evidence>
<keyword evidence="2" id="KW-0678">Repressor</keyword>
<comment type="caution">
    <text evidence="7">The sequence shown here is derived from an EMBL/GenBank/DDBJ whole genome shotgun (WGS) entry which is preliminary data.</text>
</comment>
<dbReference type="PANTHER" id="PTHR33202:SF7">
    <property type="entry name" value="FERRIC UPTAKE REGULATION PROTEIN"/>
    <property type="match status" value="1"/>
</dbReference>
<accession>A0ABW9K9A7</accession>
<name>A0ABW9K9A7_9FIRM</name>
<keyword evidence="5" id="KW-0238">DNA-binding</keyword>
<keyword evidence="3" id="KW-0862">Zinc</keyword>
<dbReference type="PANTHER" id="PTHR33202">
    <property type="entry name" value="ZINC UPTAKE REGULATION PROTEIN"/>
    <property type="match status" value="1"/>
</dbReference>
<evidence type="ECO:0000256" key="6">
    <source>
        <dbReference type="ARBA" id="ARBA00023163"/>
    </source>
</evidence>
<evidence type="ECO:0000313" key="8">
    <source>
        <dbReference type="Proteomes" id="UP001634413"/>
    </source>
</evidence>
<dbReference type="RefSeq" id="WP_110058108.1">
    <property type="nucleotide sequence ID" value="NZ_JBDLBQ010000001.1"/>
</dbReference>
<organism evidence="7 8">
    <name type="scientific">Finegoldia dalianensis</name>
    <dbReference type="NCBI Taxonomy" id="3145239"/>
    <lineage>
        <taxon>Bacteria</taxon>
        <taxon>Bacillati</taxon>
        <taxon>Bacillota</taxon>
        <taxon>Tissierellia</taxon>
        <taxon>Tissierellales</taxon>
        <taxon>Peptoniphilaceae</taxon>
        <taxon>Finegoldia</taxon>
    </lineage>
</organism>
<evidence type="ECO:0000256" key="4">
    <source>
        <dbReference type="ARBA" id="ARBA00023015"/>
    </source>
</evidence>
<evidence type="ECO:0000256" key="5">
    <source>
        <dbReference type="ARBA" id="ARBA00023125"/>
    </source>
</evidence>
<dbReference type="Gene3D" id="3.30.1490.190">
    <property type="match status" value="1"/>
</dbReference>
<keyword evidence="8" id="KW-1185">Reference proteome</keyword>
<reference evidence="7 8" key="1">
    <citation type="journal article" date="2024" name="Anaerobe">
        <title>The identification of Finegoldia dalianensis sp. nov., isolated from the pus of a patient with skin abscess and genomic analysis of the strains belonging to Finegoldia genus.</title>
        <authorList>
            <person name="Li Y."/>
            <person name="Wang Y."/>
            <person name="Xiao D."/>
            <person name="Wang J."/>
            <person name="Jin D."/>
        </authorList>
    </citation>
    <scope>NUCLEOTIDE SEQUENCE [LARGE SCALE GENOMIC DNA]</scope>
    <source>
        <strain evidence="7 8">LY240594</strain>
    </source>
</reference>
<comment type="similarity">
    <text evidence="1">Belongs to the Fur family.</text>
</comment>
<evidence type="ECO:0000256" key="3">
    <source>
        <dbReference type="ARBA" id="ARBA00022833"/>
    </source>
</evidence>
<proteinExistence type="inferred from homology"/>
<dbReference type="CDD" id="cd07153">
    <property type="entry name" value="Fur_like"/>
    <property type="match status" value="1"/>
</dbReference>
<evidence type="ECO:0000256" key="1">
    <source>
        <dbReference type="ARBA" id="ARBA00007957"/>
    </source>
</evidence>
<protein>
    <submittedName>
        <fullName evidence="7">Fur family transcriptional regulator</fullName>
    </submittedName>
</protein>
<gene>
    <name evidence="7" type="ORF">ABDJ34_00490</name>
</gene>
<dbReference type="Proteomes" id="UP001634413">
    <property type="component" value="Unassembled WGS sequence"/>
</dbReference>
<dbReference type="Gene3D" id="1.10.10.10">
    <property type="entry name" value="Winged helix-like DNA-binding domain superfamily/Winged helix DNA-binding domain"/>
    <property type="match status" value="1"/>
</dbReference>
<dbReference type="InterPro" id="IPR036388">
    <property type="entry name" value="WH-like_DNA-bd_sf"/>
</dbReference>
<dbReference type="InterPro" id="IPR036390">
    <property type="entry name" value="WH_DNA-bd_sf"/>
</dbReference>
<keyword evidence="4" id="KW-0805">Transcription regulation</keyword>
<dbReference type="SUPFAM" id="SSF46785">
    <property type="entry name" value="Winged helix' DNA-binding domain"/>
    <property type="match status" value="1"/>
</dbReference>
<sequence length="150" mass="17841">MNIETLKTKLINAGYKVTKQREVIFEALLENMDSHLSPEELNEIVSKKDPEIGIATVYRTLLIFEELNLVYKLDFDDKRYRYELVDEDEDHHHHHIICTNCGKVDEVKYDLLEDIEKQISKDYNFDIQNHDLKFYGICSDCQEKIKNEEK</sequence>
<keyword evidence="6" id="KW-0804">Transcription</keyword>